<sequence>IIINFRTTFCSKSGQVVYEPRSIALHYLQSWFLIDLPAAIPFDLFESISILNS</sequence>
<name>A0A2G8JY49_STIJA</name>
<dbReference type="OrthoDB" id="432483at2759"/>
<keyword evidence="2" id="KW-1185">Reference proteome</keyword>
<feature type="non-terminal residue" evidence="1">
    <location>
        <position position="1"/>
    </location>
</feature>
<reference evidence="1 2" key="1">
    <citation type="journal article" date="2017" name="PLoS Biol.">
        <title>The sea cucumber genome provides insights into morphological evolution and visceral regeneration.</title>
        <authorList>
            <person name="Zhang X."/>
            <person name="Sun L."/>
            <person name="Yuan J."/>
            <person name="Sun Y."/>
            <person name="Gao Y."/>
            <person name="Zhang L."/>
            <person name="Li S."/>
            <person name="Dai H."/>
            <person name="Hamel J.F."/>
            <person name="Liu C."/>
            <person name="Yu Y."/>
            <person name="Liu S."/>
            <person name="Lin W."/>
            <person name="Guo K."/>
            <person name="Jin S."/>
            <person name="Xu P."/>
            <person name="Storey K.B."/>
            <person name="Huan P."/>
            <person name="Zhang T."/>
            <person name="Zhou Y."/>
            <person name="Zhang J."/>
            <person name="Lin C."/>
            <person name="Li X."/>
            <person name="Xing L."/>
            <person name="Huo D."/>
            <person name="Sun M."/>
            <person name="Wang L."/>
            <person name="Mercier A."/>
            <person name="Li F."/>
            <person name="Yang H."/>
            <person name="Xiang J."/>
        </authorList>
    </citation>
    <scope>NUCLEOTIDE SEQUENCE [LARGE SCALE GENOMIC DNA]</scope>
    <source>
        <strain evidence="1">Shaxun</strain>
        <tissue evidence="1">Muscle</tissue>
    </source>
</reference>
<dbReference type="EMBL" id="MRZV01001097">
    <property type="protein sequence ID" value="PIK40662.1"/>
    <property type="molecule type" value="Genomic_DNA"/>
</dbReference>
<dbReference type="InterPro" id="IPR050818">
    <property type="entry name" value="KCNH_animal-type"/>
</dbReference>
<evidence type="ECO:0000313" key="2">
    <source>
        <dbReference type="Proteomes" id="UP000230750"/>
    </source>
</evidence>
<evidence type="ECO:0000313" key="1">
    <source>
        <dbReference type="EMBL" id="PIK40662.1"/>
    </source>
</evidence>
<dbReference type="GO" id="GO:0005886">
    <property type="term" value="C:plasma membrane"/>
    <property type="evidence" value="ECO:0007669"/>
    <property type="project" value="TreeGrafter"/>
</dbReference>
<dbReference type="Proteomes" id="UP000230750">
    <property type="component" value="Unassembled WGS sequence"/>
</dbReference>
<gene>
    <name evidence="1" type="ORF">BSL78_22480</name>
</gene>
<dbReference type="STRING" id="307972.A0A2G8JY49"/>
<feature type="non-terminal residue" evidence="1">
    <location>
        <position position="53"/>
    </location>
</feature>
<protein>
    <submittedName>
        <fullName evidence="1">Putative potassium voltage-gated channel subfamily H member 3</fullName>
    </submittedName>
</protein>
<accession>A0A2G8JY49</accession>
<dbReference type="GO" id="GO:0005249">
    <property type="term" value="F:voltage-gated potassium channel activity"/>
    <property type="evidence" value="ECO:0007669"/>
    <property type="project" value="TreeGrafter"/>
</dbReference>
<comment type="caution">
    <text evidence="1">The sequence shown here is derived from an EMBL/GenBank/DDBJ whole genome shotgun (WGS) entry which is preliminary data.</text>
</comment>
<dbReference type="GO" id="GO:0042391">
    <property type="term" value="P:regulation of membrane potential"/>
    <property type="evidence" value="ECO:0007669"/>
    <property type="project" value="TreeGrafter"/>
</dbReference>
<proteinExistence type="predicted"/>
<dbReference type="PANTHER" id="PTHR10217:SF637">
    <property type="entry name" value="EAG-LIKE K[+] CHANNEL, ISOFORM A"/>
    <property type="match status" value="1"/>
</dbReference>
<dbReference type="PANTHER" id="PTHR10217">
    <property type="entry name" value="VOLTAGE AND LIGAND GATED POTASSIUM CHANNEL"/>
    <property type="match status" value="1"/>
</dbReference>
<organism evidence="1 2">
    <name type="scientific">Stichopus japonicus</name>
    <name type="common">Sea cucumber</name>
    <dbReference type="NCBI Taxonomy" id="307972"/>
    <lineage>
        <taxon>Eukaryota</taxon>
        <taxon>Metazoa</taxon>
        <taxon>Echinodermata</taxon>
        <taxon>Eleutherozoa</taxon>
        <taxon>Echinozoa</taxon>
        <taxon>Holothuroidea</taxon>
        <taxon>Aspidochirotacea</taxon>
        <taxon>Aspidochirotida</taxon>
        <taxon>Stichopodidae</taxon>
        <taxon>Apostichopus</taxon>
    </lineage>
</organism>
<dbReference type="AlphaFoldDB" id="A0A2G8JY49"/>